<evidence type="ECO:0000256" key="1">
    <source>
        <dbReference type="SAM" id="MobiDB-lite"/>
    </source>
</evidence>
<reference evidence="2 3" key="1">
    <citation type="submission" date="2016-02" db="EMBL/GenBank/DDBJ databases">
        <title>Genome analysis of coral dinoflagellate symbionts highlights evolutionary adaptations to a symbiotic lifestyle.</title>
        <authorList>
            <person name="Aranda M."/>
            <person name="Li Y."/>
            <person name="Liew Y.J."/>
            <person name="Baumgarten S."/>
            <person name="Simakov O."/>
            <person name="Wilson M."/>
            <person name="Piel J."/>
            <person name="Ashoor H."/>
            <person name="Bougouffa S."/>
            <person name="Bajic V.B."/>
            <person name="Ryu T."/>
            <person name="Ravasi T."/>
            <person name="Bayer T."/>
            <person name="Micklem G."/>
            <person name="Kim H."/>
            <person name="Bhak J."/>
            <person name="Lajeunesse T.C."/>
            <person name="Voolstra C.R."/>
        </authorList>
    </citation>
    <scope>NUCLEOTIDE SEQUENCE [LARGE SCALE GENOMIC DNA]</scope>
    <source>
        <strain evidence="2 3">CCMP2467</strain>
    </source>
</reference>
<dbReference type="EMBL" id="LSRX01000247">
    <property type="protein sequence ID" value="OLQ03070.1"/>
    <property type="molecule type" value="Genomic_DNA"/>
</dbReference>
<gene>
    <name evidence="2" type="ORF">AK812_SmicGene14022</name>
</gene>
<organism evidence="2 3">
    <name type="scientific">Symbiodinium microadriaticum</name>
    <name type="common">Dinoflagellate</name>
    <name type="synonym">Zooxanthella microadriatica</name>
    <dbReference type="NCBI Taxonomy" id="2951"/>
    <lineage>
        <taxon>Eukaryota</taxon>
        <taxon>Sar</taxon>
        <taxon>Alveolata</taxon>
        <taxon>Dinophyceae</taxon>
        <taxon>Suessiales</taxon>
        <taxon>Symbiodiniaceae</taxon>
        <taxon>Symbiodinium</taxon>
    </lineage>
</organism>
<dbReference type="AlphaFoldDB" id="A0A1Q9E6M6"/>
<accession>A0A1Q9E6M6</accession>
<evidence type="ECO:0000313" key="3">
    <source>
        <dbReference type="Proteomes" id="UP000186817"/>
    </source>
</evidence>
<keyword evidence="3" id="KW-1185">Reference proteome</keyword>
<proteinExistence type="predicted"/>
<evidence type="ECO:0000313" key="2">
    <source>
        <dbReference type="EMBL" id="OLQ03070.1"/>
    </source>
</evidence>
<protein>
    <submittedName>
        <fullName evidence="2">Uncharacterized protein</fullName>
    </submittedName>
</protein>
<feature type="region of interest" description="Disordered" evidence="1">
    <location>
        <begin position="1"/>
        <end position="20"/>
    </location>
</feature>
<name>A0A1Q9E6M6_SYMMI</name>
<dbReference type="OrthoDB" id="10679337at2759"/>
<dbReference type="Proteomes" id="UP000186817">
    <property type="component" value="Unassembled WGS sequence"/>
</dbReference>
<comment type="caution">
    <text evidence="2">The sequence shown here is derived from an EMBL/GenBank/DDBJ whole genome shotgun (WGS) entry which is preliminary data.</text>
</comment>
<sequence>MGMSHGDAEKGKHRHVPSGGLVRLRALRDASLIRISAPDRPHKADEEEPRVESWNLVTAPERGGQADPDTLFSLMLWREEEYRSARRFALSVRPLNKGCLEVRSFQPSFGDADVPDTCALLSAKAADTMESSPNRADKINEPTESVYKLTTEGGFAGSERQHASPELGEKTAATAEDVEAILAQARQELDDELISDDPATPHGVGATRSQRSQMMAARANSIASVKDTKESKYRVCFEKAYGNDMVVGVGQRVVLRVASVPGAGAAAGAMVGFAVEVGHGPSGLIQETYG</sequence>
<feature type="compositionally biased region" description="Basic and acidic residues" evidence="1">
    <location>
        <begin position="1"/>
        <end position="10"/>
    </location>
</feature>